<keyword evidence="4" id="KW-1185">Reference proteome</keyword>
<protein>
    <submittedName>
        <fullName evidence="3">Uncharacterized protein</fullName>
    </submittedName>
</protein>
<dbReference type="EMBL" id="JBEZVE010000017">
    <property type="protein sequence ID" value="MEU3784693.1"/>
    <property type="molecule type" value="Genomic_DNA"/>
</dbReference>
<organism evidence="3 4">
    <name type="scientific">Streptomyces sp. 900129855</name>
    <dbReference type="NCBI Taxonomy" id="3155129"/>
    <lineage>
        <taxon>Bacteria</taxon>
        <taxon>Bacillati</taxon>
        <taxon>Actinomycetota</taxon>
        <taxon>Actinomycetes</taxon>
        <taxon>Kitasatosporales</taxon>
        <taxon>Streptomycetaceae</taxon>
        <taxon>Streptomyces</taxon>
    </lineage>
</organism>
<feature type="region of interest" description="Disordered" evidence="2">
    <location>
        <begin position="99"/>
        <end position="130"/>
    </location>
</feature>
<proteinExistence type="predicted"/>
<evidence type="ECO:0000313" key="4">
    <source>
        <dbReference type="Proteomes" id="UP001550739"/>
    </source>
</evidence>
<feature type="coiled-coil region" evidence="1">
    <location>
        <begin position="150"/>
        <end position="298"/>
    </location>
</feature>
<keyword evidence="1" id="KW-0175">Coiled coil</keyword>
<sequence>MTGSFDDELAAFAQELSDLHIACGRPGLTEIVRRADSFELTRSGVSEALTGMRLPKREFLIALVRVLVAHGDGKETRQISLDDPRLTLWSDEWTRLSRLQRQTQPQPHPQSYSKPKPKPKPKLQPQAHRVPSRLPVDFELPAQDAPRHELEGAKEGLRTIIADIEVLEEQTREEFRERLGERSKVKAGIRDLEALLAKERNDNAELKQQLADLEQQRDMLDGQVVALRQQLHDMTAEKLDLVNEEKEILTWQYRSNYEWGRFEERARERAEAELEAVRTALTREIAELTDALADSARKLEAADLLIRDLRNH</sequence>
<reference evidence="3 4" key="1">
    <citation type="submission" date="2024-06" db="EMBL/GenBank/DDBJ databases">
        <title>The Natural Products Discovery Center: Release of the First 8490 Sequenced Strains for Exploring Actinobacteria Biosynthetic Diversity.</title>
        <authorList>
            <person name="Kalkreuter E."/>
            <person name="Kautsar S.A."/>
            <person name="Yang D."/>
            <person name="Bader C.D."/>
            <person name="Teijaro C.N."/>
            <person name="Fluegel L."/>
            <person name="Davis C.M."/>
            <person name="Simpson J.R."/>
            <person name="Lauterbach L."/>
            <person name="Steele A.D."/>
            <person name="Gui C."/>
            <person name="Meng S."/>
            <person name="Li G."/>
            <person name="Viehrig K."/>
            <person name="Ye F."/>
            <person name="Su P."/>
            <person name="Kiefer A.F."/>
            <person name="Nichols A."/>
            <person name="Cepeda A.J."/>
            <person name="Yan W."/>
            <person name="Fan B."/>
            <person name="Jiang Y."/>
            <person name="Adhikari A."/>
            <person name="Zheng C.-J."/>
            <person name="Schuster L."/>
            <person name="Cowan T.M."/>
            <person name="Smanski M.J."/>
            <person name="Chevrette M.G."/>
            <person name="De Carvalho L.P.S."/>
            <person name="Shen B."/>
        </authorList>
    </citation>
    <scope>NUCLEOTIDE SEQUENCE [LARGE SCALE GENOMIC DNA]</scope>
    <source>
        <strain evidence="3 4">NPDC033843</strain>
    </source>
</reference>
<dbReference type="RefSeq" id="WP_334578776.1">
    <property type="nucleotide sequence ID" value="NZ_JBEZVE010000017.1"/>
</dbReference>
<dbReference type="Proteomes" id="UP001550739">
    <property type="component" value="Unassembled WGS sequence"/>
</dbReference>
<comment type="caution">
    <text evidence="3">The sequence shown here is derived from an EMBL/GenBank/DDBJ whole genome shotgun (WGS) entry which is preliminary data.</text>
</comment>
<accession>A0ABV2ZQ51</accession>
<gene>
    <name evidence="3" type="ORF">AB0E89_29835</name>
</gene>
<evidence type="ECO:0000256" key="2">
    <source>
        <dbReference type="SAM" id="MobiDB-lite"/>
    </source>
</evidence>
<evidence type="ECO:0000256" key="1">
    <source>
        <dbReference type="SAM" id="Coils"/>
    </source>
</evidence>
<name>A0ABV2ZQ51_9ACTN</name>
<evidence type="ECO:0000313" key="3">
    <source>
        <dbReference type="EMBL" id="MEU3784693.1"/>
    </source>
</evidence>